<feature type="compositionally biased region" description="Basic and acidic residues" evidence="2">
    <location>
        <begin position="1268"/>
        <end position="1288"/>
    </location>
</feature>
<feature type="region of interest" description="Disordered" evidence="2">
    <location>
        <begin position="1"/>
        <end position="23"/>
    </location>
</feature>
<reference evidence="3" key="2">
    <citation type="submission" date="2022-10" db="EMBL/GenBank/DDBJ databases">
        <authorList>
            <consortium name="ENA_rothamsted_submissions"/>
            <consortium name="culmorum"/>
            <person name="King R."/>
        </authorList>
    </citation>
    <scope>NUCLEOTIDE SEQUENCE</scope>
</reference>
<name>A0A9N9WUI0_9DIPT</name>
<dbReference type="PANTHER" id="PTHR15109:SF4">
    <property type="entry name" value="FAM193 C-TERMINAL DOMAIN-CONTAINING PROTEIN"/>
    <property type="match status" value="1"/>
</dbReference>
<feature type="compositionally biased region" description="Low complexity" evidence="2">
    <location>
        <begin position="1412"/>
        <end position="1427"/>
    </location>
</feature>
<reference evidence="3" key="1">
    <citation type="submission" date="2022-01" db="EMBL/GenBank/DDBJ databases">
        <authorList>
            <person name="King R."/>
        </authorList>
    </citation>
    <scope>NUCLEOTIDE SEQUENCE</scope>
</reference>
<feature type="compositionally biased region" description="Basic residues" evidence="2">
    <location>
        <begin position="1631"/>
        <end position="1640"/>
    </location>
</feature>
<feature type="region of interest" description="Disordered" evidence="2">
    <location>
        <begin position="1070"/>
        <end position="1156"/>
    </location>
</feature>
<feature type="compositionally biased region" description="Polar residues" evidence="2">
    <location>
        <begin position="1293"/>
        <end position="1306"/>
    </location>
</feature>
<feature type="region of interest" description="Disordered" evidence="2">
    <location>
        <begin position="1573"/>
        <end position="1700"/>
    </location>
</feature>
<dbReference type="PANTHER" id="PTHR15109">
    <property type="entry name" value="AGAP004327-PA"/>
    <property type="match status" value="1"/>
</dbReference>
<feature type="compositionally biased region" description="Low complexity" evidence="2">
    <location>
        <begin position="1080"/>
        <end position="1104"/>
    </location>
</feature>
<proteinExistence type="predicted"/>
<keyword evidence="1" id="KW-0175">Coiled coil</keyword>
<dbReference type="OrthoDB" id="10044608at2759"/>
<feature type="compositionally biased region" description="Basic and acidic residues" evidence="2">
    <location>
        <begin position="11"/>
        <end position="23"/>
    </location>
</feature>
<feature type="region of interest" description="Disordered" evidence="2">
    <location>
        <begin position="737"/>
        <end position="777"/>
    </location>
</feature>
<feature type="compositionally biased region" description="Low complexity" evidence="2">
    <location>
        <begin position="1435"/>
        <end position="1447"/>
    </location>
</feature>
<feature type="compositionally biased region" description="Low complexity" evidence="2">
    <location>
        <begin position="1607"/>
        <end position="1623"/>
    </location>
</feature>
<dbReference type="EMBL" id="OU895879">
    <property type="protein sequence ID" value="CAG9809719.1"/>
    <property type="molecule type" value="Genomic_DNA"/>
</dbReference>
<feature type="compositionally biased region" description="Polar residues" evidence="2">
    <location>
        <begin position="1776"/>
        <end position="1793"/>
    </location>
</feature>
<keyword evidence="4" id="KW-1185">Reference proteome</keyword>
<organism evidence="3 4">
    <name type="scientific">Chironomus riparius</name>
    <dbReference type="NCBI Taxonomy" id="315576"/>
    <lineage>
        <taxon>Eukaryota</taxon>
        <taxon>Metazoa</taxon>
        <taxon>Ecdysozoa</taxon>
        <taxon>Arthropoda</taxon>
        <taxon>Hexapoda</taxon>
        <taxon>Insecta</taxon>
        <taxon>Pterygota</taxon>
        <taxon>Neoptera</taxon>
        <taxon>Endopterygota</taxon>
        <taxon>Diptera</taxon>
        <taxon>Nematocera</taxon>
        <taxon>Chironomoidea</taxon>
        <taxon>Chironomidae</taxon>
        <taxon>Chironominae</taxon>
        <taxon>Chironomus</taxon>
    </lineage>
</organism>
<feature type="compositionally biased region" description="Low complexity" evidence="2">
    <location>
        <begin position="838"/>
        <end position="857"/>
    </location>
</feature>
<feature type="compositionally biased region" description="Basic residues" evidence="2">
    <location>
        <begin position="758"/>
        <end position="768"/>
    </location>
</feature>
<feature type="coiled-coil region" evidence="1">
    <location>
        <begin position="940"/>
        <end position="1035"/>
    </location>
</feature>
<evidence type="ECO:0000256" key="1">
    <source>
        <dbReference type="SAM" id="Coils"/>
    </source>
</evidence>
<evidence type="ECO:0000313" key="4">
    <source>
        <dbReference type="Proteomes" id="UP001153620"/>
    </source>
</evidence>
<protein>
    <submittedName>
        <fullName evidence="3">Uncharacterized protein</fullName>
    </submittedName>
</protein>
<evidence type="ECO:0000256" key="2">
    <source>
        <dbReference type="SAM" id="MobiDB-lite"/>
    </source>
</evidence>
<feature type="coiled-coil region" evidence="1">
    <location>
        <begin position="696"/>
        <end position="730"/>
    </location>
</feature>
<feature type="region of interest" description="Disordered" evidence="2">
    <location>
        <begin position="1747"/>
        <end position="1807"/>
    </location>
</feature>
<feature type="compositionally biased region" description="Low complexity" evidence="2">
    <location>
        <begin position="1673"/>
        <end position="1699"/>
    </location>
</feature>
<dbReference type="InterPro" id="IPR029717">
    <property type="entry name" value="FAM193"/>
</dbReference>
<feature type="region of interest" description="Disordered" evidence="2">
    <location>
        <begin position="1239"/>
        <end position="1493"/>
    </location>
</feature>
<gene>
    <name evidence="3" type="ORF">CHIRRI_LOCUS12539</name>
</gene>
<feature type="region of interest" description="Disordered" evidence="2">
    <location>
        <begin position="838"/>
        <end position="880"/>
    </location>
</feature>
<feature type="compositionally biased region" description="Low complexity" evidence="2">
    <location>
        <begin position="1747"/>
        <end position="1775"/>
    </location>
</feature>
<accession>A0A9N9WUI0</accession>
<dbReference type="Proteomes" id="UP001153620">
    <property type="component" value="Chromosome 3"/>
</dbReference>
<feature type="compositionally biased region" description="Low complexity" evidence="2">
    <location>
        <begin position="1128"/>
        <end position="1142"/>
    </location>
</feature>
<feature type="compositionally biased region" description="Acidic residues" evidence="2">
    <location>
        <begin position="1359"/>
        <end position="1374"/>
    </location>
</feature>
<sequence length="2076" mass="235444">MDNISNQMDIKSNDKDKKKDKQSADLDILRKDEQFWQRAVKILARNEIQELKNAENDNKAVVKHTERSFNIHCKCDRCIIFRQTIIGTYVENCAYNQLWSKLQEIIRSYYKFLPDEQDSIIKRKYQELLTESCGIHWFSDGSIDVKKNIHVSMGSYFSISNEMTFMIVFNMLYARDKHQLFELLCLQLSLIILAYREGIKEITKCVEGDEEYYKPEEFLNYILDGYDRITEISETQTPLVIEMREHLQTFSLTWQLMNQCMYYRFLYVDIESRMADCILRLKEQVDAETYKSFVYRFIKFDEEMTAIGQVWEVALVALELYRKSTPDQIGRVERIAMIHQIYQSMRNLNDIDADIGKPLSDQVLALDWIVSSENDEVWLSVINSIRSEPFMRKNKNCKCWACLISDGNHVPDICAIPDDSKMDLKKKTNDECYHLAWCVFKHLKDRKAYTKTCFHPEIFCVFNDPPCERMECQVATNLIIGSYPLSFTKFLLRIYQPLSPSDREKFLKVPSQSLIRKFCRKKGGAAAKEIMHEADEINHTFLLLNMFWDDDEIADPTLRAGLAAALAENFKIDVKFPQKHIIFSYFHALFRMDPSDGGDIVLDLEWLEQINLANLFKSFSHETHSLNSTSSIEPIEMQLNELKITAEVSAGSNALDLVQFSMKEVADKLSSISLSDDTENAKAVIENEIKKPLVEALKLAASNKKLEAELKSLQKEHNMLKDMVKGLEQIHGEKKEVQVTVTATKPPPDSSQPPTKCNHGHSHGHSHNHSGSSSPVEEHGKDDCVCYYCTLFGKNQDLVTNPRSTEARDRLRKKLHHLQNQKDFTSKSKNLKNISLLLKNGTPSSPRSSPSSQAQHSSTKHTENSPQPKSSTASASIGGGSMKMKVELELQHRKKKTTLIKPNYNNKPEDIKIQDATEINIKSLENLIEYIEGPSSKAVAEQKKAEEAAAKKLLKKAKQQQLKVRRQIDQQLEVLKNVNNDLLEVNIDIKQVQNQISQLKSSRGKSKENKESKRVKAAEEKLNDLITKRKKVETNVKNIIDGVKVLNPEINVIDECLEMKAVMNLIAPDLPLPKQPPQTSNNNHQQASSSSSSNHVQYAQQQQQNIPKPVPVRATLQNTANVPPPPSQQAQQTSANVQQQQNIPQLVISPKGNEEDPAKRMVTIRRVNLPHAEPQVTVTAKGTTPDKDQLLYTFVNGQLVPASSLHPTAFQNQNGSLQIYMSSSDVEEHNKAASEQVLENNKHNGKNNNNNKKEPQLTKKQQQQAIEKVIEKSRENKKNEKIEKKKEQPVQPPQTALTMSNSQTSIKKSSKDNKNAKKKSDPVKKEDEKHVDEQQVKKKTRKVYIDPEFAANPFKLLLDDDDDEEEFTTETDEENSNHDNEETNSIIEKMSNMEIASKNNKKSNHEPKNVKKQAQNQQQLSLSQQNVKNDKNLQKKQQVQHVVNQKGKIIERQDSVTSATSSNNSKDSKQLNKNNKKLKNVNEPPKSYVQSFPLHPQYQPTVYKPTDYVKKPTISAQPSHQNSNSIMDQLNRGIRVEGLRLPPGITLTKVAPTNEAISTKRDSINRITQPMQDYGQQSSRTGLDDHNMVYSQGRDPNGIIMVESNPHAAAQKQQQQMQHHQQQPNEMNSNPKKKNKKKKSKGDGNDGSSNKLKQQQSNGGERMVTLKNPMFFNNNNSTASNSNNNNNNNNISSTNNGNSETMMSMMRNLQTPPFISPMNDPQQASIIKNENGMYTIRNPAFQNAFGAAGSSSSNNSGPSTAGNASNYMNNNNNSSYVTHSTVDNNSTSSNRSSFMPFDGEQSQPKCSSVIGSEMKNALQRRKEQEYAHLDPYQYSMRSSSSQYSHFGGSGVNFNQNNAAGCDENYMHRPNNYQSYPSQSINYDDLRLQPGKMLNSEVTIHNVTESKFFQNQTKAQAPIGTPRNLISDITTPKLFGDLLIQPTLISRPHAPPAENESAKYVSQGRNSVEIENDERDIEMFKQFDMNYVAPKQKMKCNINMNEIHVNPKKSTVAHVMGEDFDRKHTSSTNSNSPSSLASSSMDELYEKAPCSYYATHHNLTDEKSSAASSLFSSSNGM</sequence>
<feature type="compositionally biased region" description="Basic and acidic residues" evidence="2">
    <location>
        <begin position="1309"/>
        <end position="1336"/>
    </location>
</feature>
<evidence type="ECO:0000313" key="3">
    <source>
        <dbReference type="EMBL" id="CAG9809719.1"/>
    </source>
</evidence>